<gene>
    <name evidence="2" type="ORF">D0Y65_048091</name>
</gene>
<feature type="domain" description="DUF4371" evidence="1">
    <location>
        <begin position="66"/>
        <end position="299"/>
    </location>
</feature>
<sequence length="641" mass="71708">MTLLRMKKFFPVLSKDKDTSSVNLEASETQHPSESIKVVDYELLETDPRIRPPISSYHPDIQNEGDHFLTEGFSDWKNSQRLANHATSSNSHVDCVHMSYALMNPNQSIKAAFVNQTKQVNSEYRVRVNTSLIATKFLLRCGMPFRGSDESFNSLFKGPFLELVDTLKEINPEIANVIDCAPGNNFMTAPTIQKDLVAACACEITQQIVCDITDDIFCVLIDESGDVVGKEQMAVVIRYVNSEGLVKERFLGIVSVKETSAKSLKEALEKLLSINGLSLSSIRGQGYDGASNMRGKFGGLRTLIQNENPSAYYVHCFAHQLQLALVACAKTHKDVSGFFGKVNMLVNFIRSSNKRQKLLPDKQVSQFTKLIEEGQIETISGLNQESSIARAGDTRWGSHFRTLTSLMTIYGVIIEPPKEELQEMRNDGWEELISKVMEICYKHDIDVPDLDAPVLDLQLHELNARFDEENTELLQCVSCLSPSSSFEAFDVKNLLRMVELYPNDFVDVPEVVVRHQLQNHVRNVRCDPKFAKLKGLSDLCAKLVETKKCNTFDIVYRLLKLALVLPVATASVECVFSAMKFVKSMESVPVPIGPILTCPDFDGGKSCWRRSSSSSGFPWLRKSSSRMELSMLVSAPAPLLF</sequence>
<dbReference type="PANTHER" id="PTHR11697">
    <property type="entry name" value="GENERAL TRANSCRIPTION FACTOR 2-RELATED ZINC FINGER PROTEIN"/>
    <property type="match status" value="1"/>
</dbReference>
<name>A0A445FRJ9_GLYSO</name>
<evidence type="ECO:0000313" key="3">
    <source>
        <dbReference type="Proteomes" id="UP000289340"/>
    </source>
</evidence>
<dbReference type="SUPFAM" id="SSF53098">
    <property type="entry name" value="Ribonuclease H-like"/>
    <property type="match status" value="1"/>
</dbReference>
<dbReference type="Pfam" id="PF14291">
    <property type="entry name" value="DUF4371"/>
    <property type="match status" value="1"/>
</dbReference>
<dbReference type="PANTHER" id="PTHR11697:SF230">
    <property type="entry name" value="ZINC FINGER, MYM DOMAIN CONTAINING 1"/>
    <property type="match status" value="1"/>
</dbReference>
<dbReference type="EMBL" id="QZWG01000018">
    <property type="protein sequence ID" value="RZB51521.1"/>
    <property type="molecule type" value="Genomic_DNA"/>
</dbReference>
<protein>
    <submittedName>
        <fullName evidence="2">Zinc finger MYM-type protein 1</fullName>
    </submittedName>
</protein>
<evidence type="ECO:0000313" key="2">
    <source>
        <dbReference type="EMBL" id="RZB51521.1"/>
    </source>
</evidence>
<dbReference type="Proteomes" id="UP000289340">
    <property type="component" value="Chromosome 18"/>
</dbReference>
<reference evidence="2 3" key="1">
    <citation type="submission" date="2018-09" db="EMBL/GenBank/DDBJ databases">
        <title>A high-quality reference genome of wild soybean provides a powerful tool to mine soybean genomes.</title>
        <authorList>
            <person name="Xie M."/>
            <person name="Chung C.Y.L."/>
            <person name="Li M.-W."/>
            <person name="Wong F.-L."/>
            <person name="Chan T.-F."/>
            <person name="Lam H.-M."/>
        </authorList>
    </citation>
    <scope>NUCLEOTIDE SEQUENCE [LARGE SCALE GENOMIC DNA]</scope>
    <source>
        <strain evidence="3">cv. W05</strain>
        <tissue evidence="2">Hypocotyl of etiolated seedlings</tissue>
    </source>
</reference>
<accession>A0A445FRJ9</accession>
<evidence type="ECO:0000259" key="1">
    <source>
        <dbReference type="Pfam" id="PF14291"/>
    </source>
</evidence>
<comment type="caution">
    <text evidence="2">The sequence shown here is derived from an EMBL/GenBank/DDBJ whole genome shotgun (WGS) entry which is preliminary data.</text>
</comment>
<keyword evidence="3" id="KW-1185">Reference proteome</keyword>
<dbReference type="AlphaFoldDB" id="A0A445FRJ9"/>
<dbReference type="InterPro" id="IPR012337">
    <property type="entry name" value="RNaseH-like_sf"/>
</dbReference>
<organism evidence="2 3">
    <name type="scientific">Glycine soja</name>
    <name type="common">Wild soybean</name>
    <dbReference type="NCBI Taxonomy" id="3848"/>
    <lineage>
        <taxon>Eukaryota</taxon>
        <taxon>Viridiplantae</taxon>
        <taxon>Streptophyta</taxon>
        <taxon>Embryophyta</taxon>
        <taxon>Tracheophyta</taxon>
        <taxon>Spermatophyta</taxon>
        <taxon>Magnoliopsida</taxon>
        <taxon>eudicotyledons</taxon>
        <taxon>Gunneridae</taxon>
        <taxon>Pentapetalae</taxon>
        <taxon>rosids</taxon>
        <taxon>fabids</taxon>
        <taxon>Fabales</taxon>
        <taxon>Fabaceae</taxon>
        <taxon>Papilionoideae</taxon>
        <taxon>50 kb inversion clade</taxon>
        <taxon>NPAAA clade</taxon>
        <taxon>indigoferoid/millettioid clade</taxon>
        <taxon>Phaseoleae</taxon>
        <taxon>Glycine</taxon>
        <taxon>Glycine subgen. Soja</taxon>
    </lineage>
</organism>
<dbReference type="InterPro" id="IPR025398">
    <property type="entry name" value="DUF4371"/>
</dbReference>
<proteinExistence type="predicted"/>
<dbReference type="InterPro" id="IPR055298">
    <property type="entry name" value="AtLOH3-like"/>
</dbReference>